<keyword evidence="2" id="KW-1003">Cell membrane</keyword>
<feature type="transmembrane region" description="Helical" evidence="6">
    <location>
        <begin position="314"/>
        <end position="334"/>
    </location>
</feature>
<feature type="transmembrane region" description="Helical" evidence="6">
    <location>
        <begin position="346"/>
        <end position="366"/>
    </location>
</feature>
<evidence type="ECO:0000256" key="1">
    <source>
        <dbReference type="ARBA" id="ARBA00004651"/>
    </source>
</evidence>
<evidence type="ECO:0000256" key="2">
    <source>
        <dbReference type="ARBA" id="ARBA00022475"/>
    </source>
</evidence>
<gene>
    <name evidence="7" type="ORF">SAMN05192564_102420</name>
</gene>
<feature type="transmembrane region" description="Helical" evidence="6">
    <location>
        <begin position="39"/>
        <end position="57"/>
    </location>
</feature>
<evidence type="ECO:0000256" key="3">
    <source>
        <dbReference type="ARBA" id="ARBA00022692"/>
    </source>
</evidence>
<dbReference type="STRING" id="83784.SAMN05192564_102420"/>
<sequence length="415" mass="44639">MIGVLILTACIQGGVIISQFLAAFYLSPNQVGVIRTVESVLSIVILGTSVGAPTLAIREIAALRGDDERSALLKRLICMELIVGALAILGMLLVRGLIKGEMLRFASMIAGVALLSNTIRVIAAFVQGIQTAAAFSVRVVILTLVAVSTVCFASWYGGVDGWVAGRYLGEAAVLIGLVHGVRRYFIGTGWFERATLPNWHVISLGITANLALFIRLLCDNLPILALAAAKVPTDQIGFFGLATLVLMGPNLILAVTMQVELPRVVSVLSNAQLVSERFGKLLRNMLSIAFAFLGLILLGWMFNREFLHLTYTPTINALCIMSFALPLRAITLSIGTMFTALGKYRFSVYVNLAELAIVGGFAYPLARYFATTGVILLFVAGSVVSIGLHIGALRISGLLDLSYYRLWLGRKDATN</sequence>
<evidence type="ECO:0000256" key="4">
    <source>
        <dbReference type="ARBA" id="ARBA00022989"/>
    </source>
</evidence>
<dbReference type="PANTHER" id="PTHR30250:SF11">
    <property type="entry name" value="O-ANTIGEN TRANSPORTER-RELATED"/>
    <property type="match status" value="1"/>
</dbReference>
<feature type="transmembrane region" description="Helical" evidence="6">
    <location>
        <begin position="372"/>
        <end position="395"/>
    </location>
</feature>
<feature type="transmembrane region" description="Helical" evidence="6">
    <location>
        <begin position="104"/>
        <end position="123"/>
    </location>
</feature>
<feature type="transmembrane region" description="Helical" evidence="6">
    <location>
        <begin position="197"/>
        <end position="216"/>
    </location>
</feature>
<feature type="transmembrane region" description="Helical" evidence="6">
    <location>
        <begin position="167"/>
        <end position="185"/>
    </location>
</feature>
<keyword evidence="4 6" id="KW-1133">Transmembrane helix</keyword>
<accession>A0A1H4CPX7</accession>
<feature type="transmembrane region" description="Helical" evidence="6">
    <location>
        <begin position="5"/>
        <end position="27"/>
    </location>
</feature>
<dbReference type="GO" id="GO:0005886">
    <property type="term" value="C:plasma membrane"/>
    <property type="evidence" value="ECO:0007669"/>
    <property type="project" value="UniProtKB-SubCell"/>
</dbReference>
<dbReference type="AlphaFoldDB" id="A0A1H4CPX7"/>
<keyword evidence="8" id="KW-1185">Reference proteome</keyword>
<evidence type="ECO:0000313" key="7">
    <source>
        <dbReference type="EMBL" id="SEA62476.1"/>
    </source>
</evidence>
<proteinExistence type="predicted"/>
<evidence type="ECO:0000313" key="8">
    <source>
        <dbReference type="Proteomes" id="UP000198638"/>
    </source>
</evidence>
<keyword evidence="3 6" id="KW-0812">Transmembrane</keyword>
<comment type="subcellular location">
    <subcellularLocation>
        <location evidence="1">Cell membrane</location>
        <topology evidence="1">Multi-pass membrane protein</topology>
    </subcellularLocation>
</comment>
<dbReference type="Proteomes" id="UP000198638">
    <property type="component" value="Unassembled WGS sequence"/>
</dbReference>
<feature type="transmembrane region" description="Helical" evidence="6">
    <location>
        <begin position="281"/>
        <end position="302"/>
    </location>
</feature>
<dbReference type="PANTHER" id="PTHR30250">
    <property type="entry name" value="PST FAMILY PREDICTED COLANIC ACID TRANSPORTER"/>
    <property type="match status" value="1"/>
</dbReference>
<keyword evidence="5 6" id="KW-0472">Membrane</keyword>
<evidence type="ECO:0000256" key="6">
    <source>
        <dbReference type="SAM" id="Phobius"/>
    </source>
</evidence>
<feature type="transmembrane region" description="Helical" evidence="6">
    <location>
        <begin position="236"/>
        <end position="261"/>
    </location>
</feature>
<dbReference type="EMBL" id="FNRQ01000002">
    <property type="protein sequence ID" value="SEA62476.1"/>
    <property type="molecule type" value="Genomic_DNA"/>
</dbReference>
<reference evidence="8" key="1">
    <citation type="submission" date="2016-10" db="EMBL/GenBank/DDBJ databases">
        <authorList>
            <person name="Varghese N."/>
            <person name="Submissions S."/>
        </authorList>
    </citation>
    <scope>NUCLEOTIDE SEQUENCE [LARGE SCALE GENOMIC DNA]</scope>
    <source>
        <strain evidence="8">LMG 24000</strain>
    </source>
</reference>
<feature type="transmembrane region" description="Helical" evidence="6">
    <location>
        <begin position="77"/>
        <end position="98"/>
    </location>
</feature>
<feature type="transmembrane region" description="Helical" evidence="6">
    <location>
        <begin position="135"/>
        <end position="155"/>
    </location>
</feature>
<organism evidence="7 8">
    <name type="scientific">Paraburkholderia sartisoli</name>
    <dbReference type="NCBI Taxonomy" id="83784"/>
    <lineage>
        <taxon>Bacteria</taxon>
        <taxon>Pseudomonadati</taxon>
        <taxon>Pseudomonadota</taxon>
        <taxon>Betaproteobacteria</taxon>
        <taxon>Burkholderiales</taxon>
        <taxon>Burkholderiaceae</taxon>
        <taxon>Paraburkholderia</taxon>
    </lineage>
</organism>
<dbReference type="InterPro" id="IPR050833">
    <property type="entry name" value="Poly_Biosynth_Transport"/>
</dbReference>
<protein>
    <submittedName>
        <fullName evidence="7">Membrane protein involved in the export of O-antigen and teichoic acid</fullName>
    </submittedName>
</protein>
<name>A0A1H4CPX7_9BURK</name>
<evidence type="ECO:0000256" key="5">
    <source>
        <dbReference type="ARBA" id="ARBA00023136"/>
    </source>
</evidence>